<dbReference type="RefSeq" id="XP_056748065.1">
    <property type="nucleotide sequence ID" value="XM_056902778.1"/>
</dbReference>
<reference evidence="1" key="1">
    <citation type="journal article" date="2023" name="IMA Fungus">
        <title>Comparative genomic study of the Penicillium genus elucidates a diverse pangenome and 15 lateral gene transfer events.</title>
        <authorList>
            <person name="Petersen C."/>
            <person name="Sorensen T."/>
            <person name="Nielsen M.R."/>
            <person name="Sondergaard T.E."/>
            <person name="Sorensen J.L."/>
            <person name="Fitzpatrick D.A."/>
            <person name="Frisvad J.C."/>
            <person name="Nielsen K.L."/>
        </authorList>
    </citation>
    <scope>NUCLEOTIDE SEQUENCE</scope>
    <source>
        <strain evidence="1">IBT 12815</strain>
    </source>
</reference>
<dbReference type="AlphaFoldDB" id="A0AAD6DMD4"/>
<proteinExistence type="predicted"/>
<sequence length="65" mass="7274">MAFGSSQGLSCLNLMPGGPLLRAHKDDDQFPPWYTREIPEPEYTEDKVVNADIACVITYSLVLLF</sequence>
<name>A0AAD6DMD4_9EURO</name>
<evidence type="ECO:0000313" key="2">
    <source>
        <dbReference type="Proteomes" id="UP001213799"/>
    </source>
</evidence>
<dbReference type="GeneID" id="81593020"/>
<keyword evidence="2" id="KW-1185">Reference proteome</keyword>
<gene>
    <name evidence="1" type="ORF">N7537_011724</name>
</gene>
<evidence type="ECO:0000313" key="1">
    <source>
        <dbReference type="EMBL" id="KAJ5589046.1"/>
    </source>
</evidence>
<dbReference type="EMBL" id="JAQJAE010000006">
    <property type="protein sequence ID" value="KAJ5589046.1"/>
    <property type="molecule type" value="Genomic_DNA"/>
</dbReference>
<organism evidence="1 2">
    <name type="scientific">Penicillium hordei</name>
    <dbReference type="NCBI Taxonomy" id="40994"/>
    <lineage>
        <taxon>Eukaryota</taxon>
        <taxon>Fungi</taxon>
        <taxon>Dikarya</taxon>
        <taxon>Ascomycota</taxon>
        <taxon>Pezizomycotina</taxon>
        <taxon>Eurotiomycetes</taxon>
        <taxon>Eurotiomycetidae</taxon>
        <taxon>Eurotiales</taxon>
        <taxon>Aspergillaceae</taxon>
        <taxon>Penicillium</taxon>
    </lineage>
</organism>
<protein>
    <submittedName>
        <fullName evidence="1">Uncharacterized protein</fullName>
    </submittedName>
</protein>
<reference evidence="1" key="2">
    <citation type="submission" date="2023-01" db="EMBL/GenBank/DDBJ databases">
        <authorList>
            <person name="Petersen C."/>
        </authorList>
    </citation>
    <scope>NUCLEOTIDE SEQUENCE</scope>
    <source>
        <strain evidence="1">IBT 12815</strain>
    </source>
</reference>
<dbReference type="Proteomes" id="UP001213799">
    <property type="component" value="Unassembled WGS sequence"/>
</dbReference>
<accession>A0AAD6DMD4</accession>
<comment type="caution">
    <text evidence="1">The sequence shown here is derived from an EMBL/GenBank/DDBJ whole genome shotgun (WGS) entry which is preliminary data.</text>
</comment>